<dbReference type="GO" id="GO:0055085">
    <property type="term" value="P:transmembrane transport"/>
    <property type="evidence" value="ECO:0007669"/>
    <property type="project" value="InterPro"/>
</dbReference>
<accession>E3I1T5</accession>
<dbReference type="NCBIfam" id="TIGR04408">
    <property type="entry name" value="LptG_lptG"/>
    <property type="match status" value="1"/>
</dbReference>
<feature type="transmembrane region" description="Helical" evidence="6">
    <location>
        <begin position="15"/>
        <end position="36"/>
    </location>
</feature>
<comment type="subcellular location">
    <subcellularLocation>
        <location evidence="1">Cell membrane</location>
        <topology evidence="1">Multi-pass membrane protein</topology>
    </subcellularLocation>
</comment>
<evidence type="ECO:0000256" key="5">
    <source>
        <dbReference type="ARBA" id="ARBA00023136"/>
    </source>
</evidence>
<keyword evidence="8" id="KW-1185">Reference proteome</keyword>
<evidence type="ECO:0000256" key="2">
    <source>
        <dbReference type="ARBA" id="ARBA00022475"/>
    </source>
</evidence>
<dbReference type="Proteomes" id="UP000001399">
    <property type="component" value="Chromosome"/>
</dbReference>
<dbReference type="HOGENOM" id="CLU_028799_2_0_5"/>
<keyword evidence="5 6" id="KW-0472">Membrane</keyword>
<dbReference type="STRING" id="648757.Rvan_0878"/>
<dbReference type="KEGG" id="rva:Rvan_0878"/>
<evidence type="ECO:0000256" key="6">
    <source>
        <dbReference type="SAM" id="Phobius"/>
    </source>
</evidence>
<proteinExistence type="predicted"/>
<keyword evidence="4 6" id="KW-1133">Transmembrane helix</keyword>
<evidence type="ECO:0000256" key="1">
    <source>
        <dbReference type="ARBA" id="ARBA00004651"/>
    </source>
</evidence>
<dbReference type="Pfam" id="PF03739">
    <property type="entry name" value="LptF_LptG"/>
    <property type="match status" value="1"/>
</dbReference>
<feature type="transmembrane region" description="Helical" evidence="6">
    <location>
        <begin position="279"/>
        <end position="300"/>
    </location>
</feature>
<dbReference type="EMBL" id="CP002292">
    <property type="protein sequence ID" value="ADP70154.1"/>
    <property type="molecule type" value="Genomic_DNA"/>
</dbReference>
<evidence type="ECO:0000256" key="4">
    <source>
        <dbReference type="ARBA" id="ARBA00022989"/>
    </source>
</evidence>
<feature type="transmembrane region" description="Helical" evidence="6">
    <location>
        <begin position="57"/>
        <end position="82"/>
    </location>
</feature>
<reference evidence="8" key="1">
    <citation type="journal article" date="2011" name="J. Bacteriol.">
        <title>Genome sequences of eight morphologically diverse alphaproteobacteria.</title>
        <authorList>
            <consortium name="US DOE Joint Genome Institute"/>
            <person name="Brown P.J."/>
            <person name="Kysela D.T."/>
            <person name="Buechlein A."/>
            <person name="Hemmerich C."/>
            <person name="Brun Y.V."/>
        </authorList>
    </citation>
    <scope>NUCLEOTIDE SEQUENCE [LARGE SCALE GENOMIC DNA]</scope>
    <source>
        <strain evidence="8">ATCC 17100 / ATH 3.1.1 / DSM 162 / LMG 4299</strain>
    </source>
</reference>
<name>E3I1T5_RHOVT</name>
<dbReference type="OrthoDB" id="9798468at2"/>
<dbReference type="AlphaFoldDB" id="E3I1T5"/>
<dbReference type="eggNOG" id="COG0795">
    <property type="taxonomic scope" value="Bacteria"/>
</dbReference>
<sequence length="363" mass="39650">MMIFTTVGRYMAKRFAITILGVFFVTLLLIFFVDFVEVLRSGARKDVSAGTLALITLLRIPIFAELTLPFAILIGTIAAFLSLSRTSELTIMRAAGLSVWQFVQPALIVAIFFGVFAVTVYNPVASAMKAKSEKIQAEIFQSEKSFATSRGTGSWLRQESVDGPTILHAKTSADRGLTLAGVTLLQFDPANRFYEQIQANKAELRQGYWRLEGVIVQSSGDAVRRYDEYFVSTYLGPAQIMNSLGSLETLSFWDLPGFIAFAGKAGLPTRQYELQHQLFLARPILMAAMVLIAATCSLKAFRFGKIQTMVLTGLTGGFGFFIFSELSRKVGASGLVPVTVAAWGPALVALLLSATVLLYQEDG</sequence>
<dbReference type="InterPro" id="IPR005495">
    <property type="entry name" value="LptG/LptF_permease"/>
</dbReference>
<dbReference type="InterPro" id="IPR030923">
    <property type="entry name" value="LptG"/>
</dbReference>
<dbReference type="RefSeq" id="WP_013418558.1">
    <property type="nucleotide sequence ID" value="NC_014664.1"/>
</dbReference>
<organism evidence="7 8">
    <name type="scientific">Rhodomicrobium vannielii (strain ATCC 17100 / DSM 162 / LMG 4299 / NCIMB 10020 / ATH 3.1.1)</name>
    <dbReference type="NCBI Taxonomy" id="648757"/>
    <lineage>
        <taxon>Bacteria</taxon>
        <taxon>Pseudomonadati</taxon>
        <taxon>Pseudomonadota</taxon>
        <taxon>Alphaproteobacteria</taxon>
        <taxon>Hyphomicrobiales</taxon>
        <taxon>Hyphomicrobiaceae</taxon>
        <taxon>Rhodomicrobium</taxon>
    </lineage>
</organism>
<protein>
    <submittedName>
        <fullName evidence="7">Permease YjgP/YjgQ family protein</fullName>
    </submittedName>
</protein>
<gene>
    <name evidence="7" type="ordered locus">Rvan_0878</name>
</gene>
<dbReference type="PANTHER" id="PTHR33529:SF2">
    <property type="entry name" value="LIPOPOLYSACCHARIDE EXPORT SYSTEM PERMEASE PROTEIN LPTG"/>
    <property type="match status" value="1"/>
</dbReference>
<keyword evidence="3 6" id="KW-0812">Transmembrane</keyword>
<dbReference type="GO" id="GO:0015920">
    <property type="term" value="P:lipopolysaccharide transport"/>
    <property type="evidence" value="ECO:0007669"/>
    <property type="project" value="TreeGrafter"/>
</dbReference>
<feature type="transmembrane region" description="Helical" evidence="6">
    <location>
        <begin position="335"/>
        <end position="359"/>
    </location>
</feature>
<dbReference type="PANTHER" id="PTHR33529">
    <property type="entry name" value="SLR0882 PROTEIN-RELATED"/>
    <property type="match status" value="1"/>
</dbReference>
<keyword evidence="2" id="KW-1003">Cell membrane</keyword>
<feature type="transmembrane region" description="Helical" evidence="6">
    <location>
        <begin position="306"/>
        <end position="323"/>
    </location>
</feature>
<evidence type="ECO:0000313" key="7">
    <source>
        <dbReference type="EMBL" id="ADP70154.1"/>
    </source>
</evidence>
<evidence type="ECO:0000256" key="3">
    <source>
        <dbReference type="ARBA" id="ARBA00022692"/>
    </source>
</evidence>
<evidence type="ECO:0000313" key="8">
    <source>
        <dbReference type="Proteomes" id="UP000001399"/>
    </source>
</evidence>
<feature type="transmembrane region" description="Helical" evidence="6">
    <location>
        <begin position="102"/>
        <end position="124"/>
    </location>
</feature>
<dbReference type="GO" id="GO:0043190">
    <property type="term" value="C:ATP-binding cassette (ABC) transporter complex"/>
    <property type="evidence" value="ECO:0007669"/>
    <property type="project" value="InterPro"/>
</dbReference>